<sequence length="208" mass="23479">MLRDLYAQEWEHFRQDYKKSFWTIMLVSLVIAVVFYMLIVKNPQTVKELLATLAQAFEAKGIKSGGTSTYFFWTIFKNNVQATFLSVLVGIIPLIILPAFSAIITISTISILLASVAIQNQPWINILVYGILPHGIIEMIAIFLSGSVGIFLSLTVFRRLFSRNRHHYSVKKAIIQSLKTYILVILPLVLLAALIEGYVTPILIHKVV</sequence>
<dbReference type="Pfam" id="PF01944">
    <property type="entry name" value="SpoIIM"/>
    <property type="match status" value="1"/>
</dbReference>
<keyword evidence="1" id="KW-0812">Transmembrane</keyword>
<dbReference type="PANTHER" id="PTHR35337:SF1">
    <property type="entry name" value="SLR1478 PROTEIN"/>
    <property type="match status" value="1"/>
</dbReference>
<accession>A0AAP8U620</accession>
<keyword evidence="1" id="KW-1133">Transmembrane helix</keyword>
<comment type="caution">
    <text evidence="3">The sequence shown here is derived from an EMBL/GenBank/DDBJ whole genome shotgun (WGS) entry which is preliminary data.</text>
</comment>
<feature type="transmembrane region" description="Helical" evidence="1">
    <location>
        <begin position="136"/>
        <end position="157"/>
    </location>
</feature>
<dbReference type="EMBL" id="PRKQ01000006">
    <property type="protein sequence ID" value="PPB08514.1"/>
    <property type="molecule type" value="Genomic_DNA"/>
</dbReference>
<proteinExistence type="predicted"/>
<feature type="transmembrane region" description="Helical" evidence="1">
    <location>
        <begin position="178"/>
        <end position="199"/>
    </location>
</feature>
<dbReference type="Proteomes" id="UP001077662">
    <property type="component" value="Unassembled WGS sequence"/>
</dbReference>
<protein>
    <submittedName>
        <fullName evidence="3">Stage II sporulation protein M</fullName>
    </submittedName>
</protein>
<dbReference type="PANTHER" id="PTHR35337">
    <property type="entry name" value="SLR1478 PROTEIN"/>
    <property type="match status" value="1"/>
</dbReference>
<evidence type="ECO:0000313" key="4">
    <source>
        <dbReference type="Proteomes" id="UP000239759"/>
    </source>
</evidence>
<dbReference type="InterPro" id="IPR002798">
    <property type="entry name" value="SpoIIM-like"/>
</dbReference>
<dbReference type="EMBL" id="JAPTNE010000006">
    <property type="protein sequence ID" value="MCZ0806357.1"/>
    <property type="molecule type" value="Genomic_DNA"/>
</dbReference>
<evidence type="ECO:0000313" key="3">
    <source>
        <dbReference type="EMBL" id="PPB08514.1"/>
    </source>
</evidence>
<reference evidence="2" key="2">
    <citation type="submission" date="2022-09" db="EMBL/GenBank/DDBJ databases">
        <title>Genome analysis and characterization of larvicidal activity of Brevibacillus strains.</title>
        <authorList>
            <person name="Patrusheva E.V."/>
            <person name="Izotova A.O."/>
            <person name="Toshchakov S.V."/>
            <person name="Sineoky S.P."/>
        </authorList>
    </citation>
    <scope>NUCLEOTIDE SEQUENCE</scope>
    <source>
        <strain evidence="2">VKPM_B-13247</strain>
    </source>
</reference>
<evidence type="ECO:0000256" key="1">
    <source>
        <dbReference type="SAM" id="Phobius"/>
    </source>
</evidence>
<dbReference type="GeneID" id="61077114"/>
<name>A0AAP8U620_BRELA</name>
<evidence type="ECO:0000313" key="2">
    <source>
        <dbReference type="EMBL" id="MCZ0806357.1"/>
    </source>
</evidence>
<organism evidence="3 4">
    <name type="scientific">Brevibacillus laterosporus</name>
    <name type="common">Bacillus laterosporus</name>
    <dbReference type="NCBI Taxonomy" id="1465"/>
    <lineage>
        <taxon>Bacteria</taxon>
        <taxon>Bacillati</taxon>
        <taxon>Bacillota</taxon>
        <taxon>Bacilli</taxon>
        <taxon>Bacillales</taxon>
        <taxon>Paenibacillaceae</taxon>
        <taxon>Brevibacillus</taxon>
    </lineage>
</organism>
<dbReference type="RefSeq" id="WP_018671747.1">
    <property type="nucleotide sequence ID" value="NZ_CP032410.1"/>
</dbReference>
<reference evidence="3 4" key="1">
    <citation type="submission" date="2018-02" db="EMBL/GenBank/DDBJ databases">
        <title>Comparative analysis of genomes of three Brevibacillus laterosporus strains producers of potent antimicrobials isolated from silage.</title>
        <authorList>
            <person name="Kojic M."/>
            <person name="Miljkovic M."/>
            <person name="Studholme D."/>
            <person name="Filipic B."/>
        </authorList>
    </citation>
    <scope>NUCLEOTIDE SEQUENCE [LARGE SCALE GENOMIC DNA]</scope>
    <source>
        <strain evidence="3 4">BGSP11</strain>
    </source>
</reference>
<dbReference type="Proteomes" id="UP000239759">
    <property type="component" value="Unassembled WGS sequence"/>
</dbReference>
<feature type="transmembrane region" description="Helical" evidence="1">
    <location>
        <begin position="84"/>
        <end position="116"/>
    </location>
</feature>
<keyword evidence="1" id="KW-0472">Membrane</keyword>
<gene>
    <name evidence="3" type="ORF">C4A77_06755</name>
    <name evidence="2" type="ORF">O0554_05395</name>
</gene>
<dbReference type="AlphaFoldDB" id="A0AAP8U620"/>
<feature type="transmembrane region" description="Helical" evidence="1">
    <location>
        <begin position="20"/>
        <end position="39"/>
    </location>
</feature>